<dbReference type="SUPFAM" id="SSF56672">
    <property type="entry name" value="DNA/RNA polymerases"/>
    <property type="match status" value="1"/>
</dbReference>
<dbReference type="Pfam" id="PF13966">
    <property type="entry name" value="zf-RVT"/>
    <property type="match status" value="1"/>
</dbReference>
<dbReference type="Pfam" id="PF00078">
    <property type="entry name" value="RVT_1"/>
    <property type="match status" value="1"/>
</dbReference>
<dbReference type="PANTHER" id="PTHR33116">
    <property type="entry name" value="REVERSE TRANSCRIPTASE ZINC-BINDING DOMAIN-CONTAINING PROTEIN-RELATED-RELATED"/>
    <property type="match status" value="1"/>
</dbReference>
<evidence type="ECO:0000313" key="2">
    <source>
        <dbReference type="EMBL" id="KAJ4747435.1"/>
    </source>
</evidence>
<dbReference type="EMBL" id="JAMFTS010000005">
    <property type="protein sequence ID" value="KAJ4747435.1"/>
    <property type="molecule type" value="Genomic_DNA"/>
</dbReference>
<dbReference type="PROSITE" id="PS50878">
    <property type="entry name" value="RT_POL"/>
    <property type="match status" value="1"/>
</dbReference>
<dbReference type="InterPro" id="IPR026960">
    <property type="entry name" value="RVT-Znf"/>
</dbReference>
<comment type="caution">
    <text evidence="2">The sequence shown here is derived from an EMBL/GenBank/DDBJ whole genome shotgun (WGS) entry which is preliminary data.</text>
</comment>
<keyword evidence="2" id="KW-0695">RNA-directed DNA polymerase</keyword>
<organism evidence="2 3">
    <name type="scientific">Rhynchospora pubera</name>
    <dbReference type="NCBI Taxonomy" id="906938"/>
    <lineage>
        <taxon>Eukaryota</taxon>
        <taxon>Viridiplantae</taxon>
        <taxon>Streptophyta</taxon>
        <taxon>Embryophyta</taxon>
        <taxon>Tracheophyta</taxon>
        <taxon>Spermatophyta</taxon>
        <taxon>Magnoliopsida</taxon>
        <taxon>Liliopsida</taxon>
        <taxon>Poales</taxon>
        <taxon>Cyperaceae</taxon>
        <taxon>Cyperoideae</taxon>
        <taxon>Rhynchosporeae</taxon>
        <taxon>Rhynchospora</taxon>
    </lineage>
</organism>
<keyword evidence="2" id="KW-0548">Nucleotidyltransferase</keyword>
<feature type="domain" description="Reverse transcriptase" evidence="1">
    <location>
        <begin position="104"/>
        <end position="383"/>
    </location>
</feature>
<dbReference type="PANTHER" id="PTHR33116:SF87">
    <property type="entry name" value="OS01G0158850 PROTEIN"/>
    <property type="match status" value="1"/>
</dbReference>
<dbReference type="InterPro" id="IPR043502">
    <property type="entry name" value="DNA/RNA_pol_sf"/>
</dbReference>
<sequence length="844" mass="97472">MEIEGHNVTDRNNIEQHILEYYRSLLGSEGCKVASFHNNFWEEEWNLDPVASNTLEQPFTLEEVYFVVFDSDPTGTPGPDGISFSFYQTYWDLVKEDILKVVNSFYDGTLQLVKLNKACISLIPKNKNAKLVTQYRPISLVNCSAKILTKMLTNRLELVMDSLIENTQAGFMKGRYILDNAVLAHEIIHDCKTSRQQGVIIKVDFEKAYDRVSWSYMDEVLTLRGFGNRWRGWIQSIFKSSLTCILFNGTPSIYFPCKRGLRQGDPLSPFLFNIAADTLARMFHRGRQAQIIHGLGPSILNNIPITNIHYADDIIFFLQANVYNIEHVKWAMLLFEALTGIKINFSKTELIGINIDESLCHHLAQVFGCKVGSLPLHYLGIPLHYRKLTNSDWSCVVDKVSSKLQQWKGAFLSIGGRLILVNSVLSAVPLYTLSMYKMPENVKKQINIIRRTFLWQGGHSHTKKYALVNWARACLRKEFDGMGILELGQMNISLLLKWWWKLKSPNHQGLWKTMIRTKYENNRTLSKMSPFWKEIQKLNPLGHSSCRYQLGNGRVVSFWNDIWVGDCSLASCFSYLYKICSNRECTVAEVVVTHGRNLLFQRSLTGMLLHDFYELLDVIQNTVISPEEDEPVWRWDSKGCFSTQSCYNFLNFRGIKVKHSNLWWKIKIPYKVQIFMWLLHKNRILTKTNLLKRGWVGSPNCTFCTQDEDSTHLFLSCPYIQHLWFWMGYNQNVFQSWTNLQDVVNFSLCLQNNNKQSFLLVYSAFCWNVVSQIGGARVHWALDTTRLGLHPSPDGPTCRDASRKKCRDGYCSLSECGGGWIELRRWKAAQKKKKNLISKAFAFT</sequence>
<keyword evidence="3" id="KW-1185">Reference proteome</keyword>
<gene>
    <name evidence="2" type="ORF">LUZ62_081840</name>
</gene>
<protein>
    <submittedName>
        <fullName evidence="2">RNA-directed DNA polymerase (Reverse transcriptase)-related family protein</fullName>
    </submittedName>
</protein>
<dbReference type="AlphaFoldDB" id="A0AAV8BWW1"/>
<proteinExistence type="predicted"/>
<dbReference type="Proteomes" id="UP001140206">
    <property type="component" value="Chromosome 5"/>
</dbReference>
<reference evidence="2" key="1">
    <citation type="submission" date="2022-08" db="EMBL/GenBank/DDBJ databases">
        <authorList>
            <person name="Marques A."/>
        </authorList>
    </citation>
    <scope>NUCLEOTIDE SEQUENCE</scope>
    <source>
        <strain evidence="2">RhyPub2mFocal</strain>
        <tissue evidence="2">Leaves</tissue>
    </source>
</reference>
<keyword evidence="2" id="KW-0808">Transferase</keyword>
<dbReference type="GO" id="GO:0003964">
    <property type="term" value="F:RNA-directed DNA polymerase activity"/>
    <property type="evidence" value="ECO:0007669"/>
    <property type="project" value="UniProtKB-KW"/>
</dbReference>
<evidence type="ECO:0000259" key="1">
    <source>
        <dbReference type="PROSITE" id="PS50878"/>
    </source>
</evidence>
<accession>A0AAV8BWW1</accession>
<dbReference type="InterPro" id="IPR000477">
    <property type="entry name" value="RT_dom"/>
</dbReference>
<dbReference type="CDD" id="cd01650">
    <property type="entry name" value="RT_nLTR_like"/>
    <property type="match status" value="1"/>
</dbReference>
<name>A0AAV8BWW1_9POAL</name>
<evidence type="ECO:0000313" key="3">
    <source>
        <dbReference type="Proteomes" id="UP001140206"/>
    </source>
</evidence>